<protein>
    <submittedName>
        <fullName evidence="1">Uncharacterized protein</fullName>
    </submittedName>
</protein>
<evidence type="ECO:0000313" key="1">
    <source>
        <dbReference type="EMBL" id="EMS72750.1"/>
    </source>
</evidence>
<dbReference type="AlphaFoldDB" id="S0FKK9"/>
<comment type="caution">
    <text evidence="1">The sequence shown here is derived from an EMBL/GenBank/DDBJ whole genome shotgun (WGS) entry which is preliminary data.</text>
</comment>
<dbReference type="STRING" id="1195236.CTER_1523"/>
<sequence length="81" mass="9506">MQILSFLSIKNQYGNRTETGISGTHEELQIALETNIPKHVYIKLEDGDRDAKELINEIDNNQISYYYFKDDDDLLKRIQEV</sequence>
<accession>S0FKK9</accession>
<reference evidence="1 2" key="1">
    <citation type="journal article" date="2013" name="Genome Announc.">
        <title>Draft Genome Sequence of the Cellulolytic, Mesophilic, Anaerobic Bacterium Clostridium termitidis Strain CT1112 (DSM 5398).</title>
        <authorList>
            <person name="Lal S."/>
            <person name="Ramachandran U."/>
            <person name="Zhang X."/>
            <person name="Munir R."/>
            <person name="Sparling R."/>
            <person name="Levin D.B."/>
        </authorList>
    </citation>
    <scope>NUCLEOTIDE SEQUENCE [LARGE SCALE GENOMIC DNA]</scope>
    <source>
        <strain evidence="1 2">CT1112</strain>
    </source>
</reference>
<dbReference type="RefSeq" id="WP_004625015.1">
    <property type="nucleotide sequence ID" value="NZ_AORV01000026.1"/>
</dbReference>
<keyword evidence="2" id="KW-1185">Reference proteome</keyword>
<evidence type="ECO:0000313" key="2">
    <source>
        <dbReference type="Proteomes" id="UP000014155"/>
    </source>
</evidence>
<dbReference type="EMBL" id="AORV01000026">
    <property type="protein sequence ID" value="EMS72750.1"/>
    <property type="molecule type" value="Genomic_DNA"/>
</dbReference>
<dbReference type="PATRIC" id="fig|1195236.3.peg.1849"/>
<organism evidence="1 2">
    <name type="scientific">Ruminiclostridium cellobioparum subsp. termitidis CT1112</name>
    <dbReference type="NCBI Taxonomy" id="1195236"/>
    <lineage>
        <taxon>Bacteria</taxon>
        <taxon>Bacillati</taxon>
        <taxon>Bacillota</taxon>
        <taxon>Clostridia</taxon>
        <taxon>Eubacteriales</taxon>
        <taxon>Oscillospiraceae</taxon>
        <taxon>Ruminiclostridium</taxon>
    </lineage>
</organism>
<name>S0FKK9_RUMCE</name>
<gene>
    <name evidence="1" type="ORF">CTER_1523</name>
</gene>
<proteinExistence type="predicted"/>
<dbReference type="Proteomes" id="UP000014155">
    <property type="component" value="Unassembled WGS sequence"/>
</dbReference>